<evidence type="ECO:0000313" key="2">
    <source>
        <dbReference type="EMBL" id="KAJ4330906.1"/>
    </source>
</evidence>
<evidence type="ECO:0000256" key="1">
    <source>
        <dbReference type="SAM" id="MobiDB-lite"/>
    </source>
</evidence>
<dbReference type="GO" id="GO:0004100">
    <property type="term" value="F:chitin synthase activity"/>
    <property type="evidence" value="ECO:0007669"/>
    <property type="project" value="UniProtKB-EC"/>
</dbReference>
<gene>
    <name evidence="2" type="primary">CHS2_1</name>
    <name evidence="2" type="ORF">N0V87_009580</name>
</gene>
<sequence>MSTAGALGAKMTPSEAGKTKAAEADIVDFLREAGDALTSTSAAAQPTNTPMPRRKTLKTRLSDSLYTSKPKLVPHDHGLPMQPILRPAEPSARAYQPTVTGLARTQSILDAAPNMPPPSADGTSPP</sequence>
<feature type="region of interest" description="Disordered" evidence="1">
    <location>
        <begin position="1"/>
        <end position="20"/>
    </location>
</feature>
<dbReference type="Proteomes" id="UP001140562">
    <property type="component" value="Unassembled WGS sequence"/>
</dbReference>
<feature type="compositionally biased region" description="Polar residues" evidence="1">
    <location>
        <begin position="38"/>
        <end position="50"/>
    </location>
</feature>
<dbReference type="OrthoDB" id="10351119at2759"/>
<keyword evidence="2" id="KW-0328">Glycosyltransferase</keyword>
<accession>A0A9W9BVH4</accession>
<dbReference type="AlphaFoldDB" id="A0A9W9BVH4"/>
<organism evidence="2 3">
    <name type="scientific">Didymella glomerata</name>
    <dbReference type="NCBI Taxonomy" id="749621"/>
    <lineage>
        <taxon>Eukaryota</taxon>
        <taxon>Fungi</taxon>
        <taxon>Dikarya</taxon>
        <taxon>Ascomycota</taxon>
        <taxon>Pezizomycotina</taxon>
        <taxon>Dothideomycetes</taxon>
        <taxon>Pleosporomycetidae</taxon>
        <taxon>Pleosporales</taxon>
        <taxon>Pleosporineae</taxon>
        <taxon>Didymellaceae</taxon>
        <taxon>Didymella</taxon>
    </lineage>
</organism>
<evidence type="ECO:0000313" key="3">
    <source>
        <dbReference type="Proteomes" id="UP001140562"/>
    </source>
</evidence>
<name>A0A9W9BVH4_9PLEO</name>
<reference evidence="2" key="1">
    <citation type="submission" date="2022-10" db="EMBL/GenBank/DDBJ databases">
        <title>Tapping the CABI collections for fungal endophytes: first genome assemblies for Collariella, Neodidymelliopsis, Ascochyta clinopodiicola, Didymella pomorum, Didymosphaeria variabile, Neocosmospora piperis and Neocucurbitaria cava.</title>
        <authorList>
            <person name="Hill R."/>
        </authorList>
    </citation>
    <scope>NUCLEOTIDE SEQUENCE</scope>
    <source>
        <strain evidence="2">IMI 360193</strain>
    </source>
</reference>
<feature type="non-terminal residue" evidence="2">
    <location>
        <position position="126"/>
    </location>
</feature>
<protein>
    <submittedName>
        <fullName evidence="2">Chitin synthase, class 2</fullName>
        <ecNumber evidence="2">2.4.1.16</ecNumber>
    </submittedName>
</protein>
<dbReference type="EMBL" id="JAPEUV010000171">
    <property type="protein sequence ID" value="KAJ4330906.1"/>
    <property type="molecule type" value="Genomic_DNA"/>
</dbReference>
<feature type="region of interest" description="Disordered" evidence="1">
    <location>
        <begin position="38"/>
        <end position="84"/>
    </location>
</feature>
<proteinExistence type="predicted"/>
<dbReference type="EC" id="2.4.1.16" evidence="2"/>
<comment type="caution">
    <text evidence="2">The sequence shown here is derived from an EMBL/GenBank/DDBJ whole genome shotgun (WGS) entry which is preliminary data.</text>
</comment>
<keyword evidence="3" id="KW-1185">Reference proteome</keyword>
<keyword evidence="2" id="KW-0808">Transferase</keyword>